<keyword evidence="2" id="KW-1185">Reference proteome</keyword>
<evidence type="ECO:0000313" key="2">
    <source>
        <dbReference type="Proteomes" id="UP000541352"/>
    </source>
</evidence>
<name>A0A7W5ZF84_9BACT</name>
<dbReference type="EMBL" id="JACIBY010000001">
    <property type="protein sequence ID" value="MBB3836227.1"/>
    <property type="molecule type" value="Genomic_DNA"/>
</dbReference>
<reference evidence="1 2" key="1">
    <citation type="submission" date="2020-08" db="EMBL/GenBank/DDBJ databases">
        <title>Genomic Encyclopedia of Type Strains, Phase IV (KMG-IV): sequencing the most valuable type-strain genomes for metagenomic binning, comparative biology and taxonomic classification.</title>
        <authorList>
            <person name="Goeker M."/>
        </authorList>
    </citation>
    <scope>NUCLEOTIDE SEQUENCE [LARGE SCALE GENOMIC DNA]</scope>
    <source>
        <strain evidence="1 2">DSM 17976</strain>
    </source>
</reference>
<organism evidence="1 2">
    <name type="scientific">Runella defluvii</name>
    <dbReference type="NCBI Taxonomy" id="370973"/>
    <lineage>
        <taxon>Bacteria</taxon>
        <taxon>Pseudomonadati</taxon>
        <taxon>Bacteroidota</taxon>
        <taxon>Cytophagia</taxon>
        <taxon>Cytophagales</taxon>
        <taxon>Spirosomataceae</taxon>
        <taxon>Runella</taxon>
    </lineage>
</organism>
<evidence type="ECO:0000313" key="1">
    <source>
        <dbReference type="EMBL" id="MBB3836227.1"/>
    </source>
</evidence>
<gene>
    <name evidence="1" type="ORF">FHS57_000209</name>
</gene>
<dbReference type="AlphaFoldDB" id="A0A7W5ZF84"/>
<accession>A0A7W5ZF84</accession>
<dbReference type="RefSeq" id="WP_183971004.1">
    <property type="nucleotide sequence ID" value="NZ_JACIBY010000001.1"/>
</dbReference>
<comment type="caution">
    <text evidence="1">The sequence shown here is derived from an EMBL/GenBank/DDBJ whole genome shotgun (WGS) entry which is preliminary data.</text>
</comment>
<protein>
    <submittedName>
        <fullName evidence="1">Uncharacterized protein</fullName>
    </submittedName>
</protein>
<sequence length="219" mass="24313">MKTSNLLLTVAVVVTLVVQALLVFGYKSAYLEQLTAKRGKAHTVFEAFRIENKPIKVLRAKGIRFVLHLGEEKQGFRHDYRRVGFGYSKRGDTLEISAVTGRQDDVDFCELYFSEMPTIELYDSNVSIVTVKPMQASLLVKKNSVCALQKGTWEKLDARVEDISKLRLAEGSEINQLTVSLADKAGLEDVGATVKKIRLASQSDSSEVTLSGKSLKNLQ</sequence>
<proteinExistence type="predicted"/>
<dbReference type="Proteomes" id="UP000541352">
    <property type="component" value="Unassembled WGS sequence"/>
</dbReference>